<gene>
    <name evidence="2" type="ORF">GCM10023186_19050</name>
</gene>
<keyword evidence="1" id="KW-0812">Transmembrane</keyword>
<feature type="transmembrane region" description="Helical" evidence="1">
    <location>
        <begin position="126"/>
        <end position="143"/>
    </location>
</feature>
<feature type="transmembrane region" description="Helical" evidence="1">
    <location>
        <begin position="40"/>
        <end position="57"/>
    </location>
</feature>
<name>A0ABP8IYQ4_9BACT</name>
<evidence type="ECO:0000256" key="1">
    <source>
        <dbReference type="SAM" id="Phobius"/>
    </source>
</evidence>
<reference evidence="3" key="1">
    <citation type="journal article" date="2019" name="Int. J. Syst. Evol. Microbiol.">
        <title>The Global Catalogue of Microorganisms (GCM) 10K type strain sequencing project: providing services to taxonomists for standard genome sequencing and annotation.</title>
        <authorList>
            <consortium name="The Broad Institute Genomics Platform"/>
            <consortium name="The Broad Institute Genome Sequencing Center for Infectious Disease"/>
            <person name="Wu L."/>
            <person name="Ma J."/>
        </authorList>
    </citation>
    <scope>NUCLEOTIDE SEQUENCE [LARGE SCALE GENOMIC DNA]</scope>
    <source>
        <strain evidence="3">JCM 17924</strain>
    </source>
</reference>
<comment type="caution">
    <text evidence="2">The sequence shown here is derived from an EMBL/GenBank/DDBJ whole genome shotgun (WGS) entry which is preliminary data.</text>
</comment>
<evidence type="ECO:0000313" key="2">
    <source>
        <dbReference type="EMBL" id="GAA4380509.1"/>
    </source>
</evidence>
<dbReference type="Proteomes" id="UP001500454">
    <property type="component" value="Unassembled WGS sequence"/>
</dbReference>
<evidence type="ECO:0000313" key="3">
    <source>
        <dbReference type="Proteomes" id="UP001500454"/>
    </source>
</evidence>
<feature type="transmembrane region" description="Helical" evidence="1">
    <location>
        <begin position="69"/>
        <end position="90"/>
    </location>
</feature>
<proteinExistence type="predicted"/>
<keyword evidence="1" id="KW-0472">Membrane</keyword>
<keyword evidence="3" id="KW-1185">Reference proteome</keyword>
<organism evidence="2 3">
    <name type="scientific">Hymenobacter koreensis</name>
    <dbReference type="NCBI Taxonomy" id="1084523"/>
    <lineage>
        <taxon>Bacteria</taxon>
        <taxon>Pseudomonadati</taxon>
        <taxon>Bacteroidota</taxon>
        <taxon>Cytophagia</taxon>
        <taxon>Cytophagales</taxon>
        <taxon>Hymenobacteraceae</taxon>
        <taxon>Hymenobacter</taxon>
    </lineage>
</organism>
<sequence length="189" mass="19862">MAFQPKNFVRPAVITACLLLVPFVAMQVTSEVNWTLSDFVVMGALIFSTGLAGELLFSQRGNATYRVAAGLAVAAGFLSVWVNLAVGIIGAGPNPANLMLGSTFLIAIIGAVMARFRARDMARAMLAAGAAQFLAPLASLLFWQPDFTPDVTRGLVGNMLFVGLWLASAWLFRQAAEPQASGAGASRVA</sequence>
<feature type="transmembrane region" description="Helical" evidence="1">
    <location>
        <begin position="96"/>
        <end position="114"/>
    </location>
</feature>
<accession>A0ABP8IYQ4</accession>
<feature type="transmembrane region" description="Helical" evidence="1">
    <location>
        <begin position="155"/>
        <end position="172"/>
    </location>
</feature>
<protein>
    <recommendedName>
        <fullName evidence="4">DUF308 domain-containing protein</fullName>
    </recommendedName>
</protein>
<dbReference type="EMBL" id="BAABHA010000004">
    <property type="protein sequence ID" value="GAA4380509.1"/>
    <property type="molecule type" value="Genomic_DNA"/>
</dbReference>
<dbReference type="RefSeq" id="WP_345223607.1">
    <property type="nucleotide sequence ID" value="NZ_BAABHA010000004.1"/>
</dbReference>
<keyword evidence="1" id="KW-1133">Transmembrane helix</keyword>
<evidence type="ECO:0008006" key="4">
    <source>
        <dbReference type="Google" id="ProtNLM"/>
    </source>
</evidence>